<feature type="compositionally biased region" description="Basic and acidic residues" evidence="1">
    <location>
        <begin position="310"/>
        <end position="319"/>
    </location>
</feature>
<feature type="transmembrane region" description="Helical" evidence="2">
    <location>
        <begin position="242"/>
        <end position="263"/>
    </location>
</feature>
<feature type="transmembrane region" description="Helical" evidence="2">
    <location>
        <begin position="20"/>
        <end position="41"/>
    </location>
</feature>
<dbReference type="HOGENOM" id="CLU_046025_5_0_1"/>
<keyword evidence="2" id="KW-1133">Transmembrane helix</keyword>
<feature type="transmembrane region" description="Helical" evidence="2">
    <location>
        <begin position="213"/>
        <end position="236"/>
    </location>
</feature>
<feature type="compositionally biased region" description="Basic and acidic residues" evidence="1">
    <location>
        <begin position="332"/>
        <end position="349"/>
    </location>
</feature>
<feature type="transmembrane region" description="Helical" evidence="2">
    <location>
        <begin position="103"/>
        <end position="123"/>
    </location>
</feature>
<protein>
    <recommendedName>
        <fullName evidence="3">DUF6534 domain-containing protein</fullName>
    </recommendedName>
</protein>
<sequence>MSGIELPPGAVVLTLKELESSLGVFFVGYVVATIAYGFTFFQSYDYFSRYPFDHWTIKYTVASLFILDTAITVLISHALYHYLVLLYPFTLGLINATHTYCAAIGLSIVAVFIVQIFYSAYIWTVSKNAFLSGALAFVSTAAFALGLAFTAKISHNHKFTSLAVHGVKGVIASGQALSAVAGLVTFGALCFYSKSTQDVAIHPLDIAALYEDFITYFLARGCAATIVQFGLFFSFLTMPTKAVWMPFFLVASKLFINSLLTLLNSREVHHVHGMNKTALSSRKTDSTSQSTSVPRSNRFDVVDSKVEVSHTIEHGDDPTGSKAPPLADDDAAPWHEARYAENKSDKTEL</sequence>
<evidence type="ECO:0000256" key="1">
    <source>
        <dbReference type="SAM" id="MobiDB-lite"/>
    </source>
</evidence>
<dbReference type="PANTHER" id="PTHR40465:SF1">
    <property type="entry name" value="DUF6534 DOMAIN-CONTAINING PROTEIN"/>
    <property type="match status" value="1"/>
</dbReference>
<feature type="domain" description="DUF6534" evidence="3">
    <location>
        <begin position="178"/>
        <end position="267"/>
    </location>
</feature>
<evidence type="ECO:0000259" key="3">
    <source>
        <dbReference type="Pfam" id="PF20152"/>
    </source>
</evidence>
<proteinExistence type="predicted"/>
<dbReference type="Pfam" id="PF20152">
    <property type="entry name" value="DUF6534"/>
    <property type="match status" value="1"/>
</dbReference>
<organism evidence="4 5">
    <name type="scientific">Laccaria amethystina LaAM-08-1</name>
    <dbReference type="NCBI Taxonomy" id="1095629"/>
    <lineage>
        <taxon>Eukaryota</taxon>
        <taxon>Fungi</taxon>
        <taxon>Dikarya</taxon>
        <taxon>Basidiomycota</taxon>
        <taxon>Agaricomycotina</taxon>
        <taxon>Agaricomycetes</taxon>
        <taxon>Agaricomycetidae</taxon>
        <taxon>Agaricales</taxon>
        <taxon>Agaricineae</taxon>
        <taxon>Hydnangiaceae</taxon>
        <taxon>Laccaria</taxon>
    </lineage>
</organism>
<evidence type="ECO:0000313" key="5">
    <source>
        <dbReference type="Proteomes" id="UP000054477"/>
    </source>
</evidence>
<dbReference type="STRING" id="1095629.A0A0C9YIT1"/>
<feature type="transmembrane region" description="Helical" evidence="2">
    <location>
        <begin position="130"/>
        <end position="150"/>
    </location>
</feature>
<dbReference type="OrthoDB" id="3046149at2759"/>
<keyword evidence="2" id="KW-0812">Transmembrane</keyword>
<keyword evidence="5" id="KW-1185">Reference proteome</keyword>
<name>A0A0C9YIT1_9AGAR</name>
<keyword evidence="2" id="KW-0472">Membrane</keyword>
<dbReference type="AlphaFoldDB" id="A0A0C9YIT1"/>
<accession>A0A0C9YIT1</accession>
<reference evidence="5" key="2">
    <citation type="submission" date="2015-01" db="EMBL/GenBank/DDBJ databases">
        <title>Evolutionary Origins and Diversification of the Mycorrhizal Mutualists.</title>
        <authorList>
            <consortium name="DOE Joint Genome Institute"/>
            <consortium name="Mycorrhizal Genomics Consortium"/>
            <person name="Kohler A."/>
            <person name="Kuo A."/>
            <person name="Nagy L.G."/>
            <person name="Floudas D."/>
            <person name="Copeland A."/>
            <person name="Barry K.W."/>
            <person name="Cichocki N."/>
            <person name="Veneault-Fourrey C."/>
            <person name="LaButti K."/>
            <person name="Lindquist E.A."/>
            <person name="Lipzen A."/>
            <person name="Lundell T."/>
            <person name="Morin E."/>
            <person name="Murat C."/>
            <person name="Riley R."/>
            <person name="Ohm R."/>
            <person name="Sun H."/>
            <person name="Tunlid A."/>
            <person name="Henrissat B."/>
            <person name="Grigoriev I.V."/>
            <person name="Hibbett D.S."/>
            <person name="Martin F."/>
        </authorList>
    </citation>
    <scope>NUCLEOTIDE SEQUENCE [LARGE SCALE GENOMIC DNA]</scope>
    <source>
        <strain evidence="5">LaAM-08-1</strain>
    </source>
</reference>
<feature type="region of interest" description="Disordered" evidence="1">
    <location>
        <begin position="274"/>
        <end position="296"/>
    </location>
</feature>
<evidence type="ECO:0000313" key="4">
    <source>
        <dbReference type="EMBL" id="KIK07953.1"/>
    </source>
</evidence>
<feature type="transmembrane region" description="Helical" evidence="2">
    <location>
        <begin position="170"/>
        <end position="192"/>
    </location>
</feature>
<gene>
    <name evidence="4" type="ORF">K443DRAFT_672835</name>
</gene>
<dbReference type="InterPro" id="IPR045339">
    <property type="entry name" value="DUF6534"/>
</dbReference>
<reference evidence="4 5" key="1">
    <citation type="submission" date="2014-04" db="EMBL/GenBank/DDBJ databases">
        <authorList>
            <consortium name="DOE Joint Genome Institute"/>
            <person name="Kuo A."/>
            <person name="Kohler A."/>
            <person name="Nagy L.G."/>
            <person name="Floudas D."/>
            <person name="Copeland A."/>
            <person name="Barry K.W."/>
            <person name="Cichocki N."/>
            <person name="Veneault-Fourrey C."/>
            <person name="LaButti K."/>
            <person name="Lindquist E.A."/>
            <person name="Lipzen A."/>
            <person name="Lundell T."/>
            <person name="Morin E."/>
            <person name="Murat C."/>
            <person name="Sun H."/>
            <person name="Tunlid A."/>
            <person name="Henrissat B."/>
            <person name="Grigoriev I.V."/>
            <person name="Hibbett D.S."/>
            <person name="Martin F."/>
            <person name="Nordberg H.P."/>
            <person name="Cantor M.N."/>
            <person name="Hua S.X."/>
        </authorList>
    </citation>
    <scope>NUCLEOTIDE SEQUENCE [LARGE SCALE GENOMIC DNA]</scope>
    <source>
        <strain evidence="4 5">LaAM-08-1</strain>
    </source>
</reference>
<evidence type="ECO:0000256" key="2">
    <source>
        <dbReference type="SAM" id="Phobius"/>
    </source>
</evidence>
<feature type="region of interest" description="Disordered" evidence="1">
    <location>
        <begin position="310"/>
        <end position="349"/>
    </location>
</feature>
<dbReference type="EMBL" id="KN838544">
    <property type="protein sequence ID" value="KIK07953.1"/>
    <property type="molecule type" value="Genomic_DNA"/>
</dbReference>
<dbReference type="Proteomes" id="UP000054477">
    <property type="component" value="Unassembled WGS sequence"/>
</dbReference>
<dbReference type="PANTHER" id="PTHR40465">
    <property type="entry name" value="CHROMOSOME 1, WHOLE GENOME SHOTGUN SEQUENCE"/>
    <property type="match status" value="1"/>
</dbReference>
<feature type="compositionally biased region" description="Polar residues" evidence="1">
    <location>
        <begin position="277"/>
        <end position="295"/>
    </location>
</feature>
<feature type="transmembrane region" description="Helical" evidence="2">
    <location>
        <begin position="61"/>
        <end position="83"/>
    </location>
</feature>